<evidence type="ECO:0000313" key="2">
    <source>
        <dbReference type="EMBL" id="EQB10310.1"/>
    </source>
</evidence>
<name>T0IF81_9SPHN</name>
<keyword evidence="3" id="KW-1185">Reference proteome</keyword>
<dbReference type="Proteomes" id="UP000015527">
    <property type="component" value="Unassembled WGS sequence"/>
</dbReference>
<evidence type="ECO:0000313" key="3">
    <source>
        <dbReference type="Proteomes" id="UP000015527"/>
    </source>
</evidence>
<dbReference type="EMBL" id="ATHL01000113">
    <property type="protein sequence ID" value="EQB10310.1"/>
    <property type="molecule type" value="Genomic_DNA"/>
</dbReference>
<keyword evidence="1" id="KW-0812">Transmembrane</keyword>
<comment type="caution">
    <text evidence="2">The sequence shown here is derived from an EMBL/GenBank/DDBJ whole genome shotgun (WGS) entry which is preliminary data.</text>
</comment>
<organism evidence="2 3">
    <name type="scientific">Novosphingobium lindaniclasticum LE124</name>
    <dbReference type="NCBI Taxonomy" id="1096930"/>
    <lineage>
        <taxon>Bacteria</taxon>
        <taxon>Pseudomonadati</taxon>
        <taxon>Pseudomonadota</taxon>
        <taxon>Alphaproteobacteria</taxon>
        <taxon>Sphingomonadales</taxon>
        <taxon>Sphingomonadaceae</taxon>
        <taxon>Novosphingobium</taxon>
    </lineage>
</organism>
<proteinExistence type="predicted"/>
<keyword evidence="1" id="KW-1133">Transmembrane helix</keyword>
<dbReference type="RefSeq" id="WP_021235260.1">
    <property type="nucleotide sequence ID" value="NZ_ATHL01000113.1"/>
</dbReference>
<reference evidence="2 3" key="1">
    <citation type="journal article" date="2013" name="Genome Announc.">
        <title>Genome Sequence of Novosphingobium lindaniclasticum LE124T, Isolated from a Hexachlorocyclohexane Dumpsite.</title>
        <authorList>
            <person name="Saxena A."/>
            <person name="Nayyar N."/>
            <person name="Sangwan N."/>
            <person name="Kumari R."/>
            <person name="Khurana J.P."/>
            <person name="Lal R."/>
        </authorList>
    </citation>
    <scope>NUCLEOTIDE SEQUENCE [LARGE SCALE GENOMIC DNA]</scope>
    <source>
        <strain evidence="2 3">LE124</strain>
    </source>
</reference>
<sequence>MSMIDLNLYSATSSREEGPLITYDLSAHDRVIEPYTDEEGNETLGGQIGYVIAYLLMVAFILFGFVFW</sequence>
<dbReference type="OrthoDB" id="7580067at2"/>
<feature type="transmembrane region" description="Helical" evidence="1">
    <location>
        <begin position="48"/>
        <end position="67"/>
    </location>
</feature>
<gene>
    <name evidence="2" type="ORF">L284_17380</name>
</gene>
<keyword evidence="1" id="KW-0472">Membrane</keyword>
<protein>
    <submittedName>
        <fullName evidence="2">Uncharacterized protein</fullName>
    </submittedName>
</protein>
<evidence type="ECO:0000256" key="1">
    <source>
        <dbReference type="SAM" id="Phobius"/>
    </source>
</evidence>
<accession>T0IF81</accession>
<dbReference type="AlphaFoldDB" id="T0IF81"/>